<keyword evidence="3" id="KW-1185">Reference proteome</keyword>
<evidence type="ECO:0000313" key="3">
    <source>
        <dbReference type="Proteomes" id="UP000295281"/>
    </source>
</evidence>
<feature type="domain" description="CMP/dCMP-type deaminase" evidence="1">
    <location>
        <begin position="7"/>
        <end position="133"/>
    </location>
</feature>
<dbReference type="Proteomes" id="UP000295281">
    <property type="component" value="Unassembled WGS sequence"/>
</dbReference>
<dbReference type="AlphaFoldDB" id="A0A4R6V0U9"/>
<reference evidence="2 3" key="1">
    <citation type="submission" date="2019-03" db="EMBL/GenBank/DDBJ databases">
        <title>Genomic Encyclopedia of Type Strains, Phase IV (KMG-IV): sequencing the most valuable type-strain genomes for metagenomic binning, comparative biology and taxonomic classification.</title>
        <authorList>
            <person name="Goeker M."/>
        </authorList>
    </citation>
    <scope>NUCLEOTIDE SEQUENCE [LARGE SCALE GENOMIC DNA]</scope>
    <source>
        <strain evidence="2 3">DSM 46770</strain>
    </source>
</reference>
<name>A0A4R6V0U9_9ACTN</name>
<proteinExistence type="predicted"/>
<dbReference type="GO" id="GO:0008835">
    <property type="term" value="F:diaminohydroxyphosphoribosylaminopyrimidine deaminase activity"/>
    <property type="evidence" value="ECO:0007669"/>
    <property type="project" value="TreeGrafter"/>
</dbReference>
<organism evidence="2 3">
    <name type="scientific">Actinorugispora endophytica</name>
    <dbReference type="NCBI Taxonomy" id="1605990"/>
    <lineage>
        <taxon>Bacteria</taxon>
        <taxon>Bacillati</taxon>
        <taxon>Actinomycetota</taxon>
        <taxon>Actinomycetes</taxon>
        <taxon>Streptosporangiales</taxon>
        <taxon>Nocardiopsidaceae</taxon>
        <taxon>Actinorugispora</taxon>
    </lineage>
</organism>
<dbReference type="InterPro" id="IPR016193">
    <property type="entry name" value="Cytidine_deaminase-like"/>
</dbReference>
<evidence type="ECO:0000313" key="2">
    <source>
        <dbReference type="EMBL" id="TDQ51575.1"/>
    </source>
</evidence>
<dbReference type="PROSITE" id="PS51747">
    <property type="entry name" value="CYT_DCMP_DEAMINASES_2"/>
    <property type="match status" value="1"/>
</dbReference>
<accession>A0A4R6V0U9</accession>
<protein>
    <submittedName>
        <fullName evidence="2">Diaminohydroxyphosphoribosylaminopyrimidine deaminase</fullName>
    </submittedName>
</protein>
<dbReference type="Pfam" id="PF00383">
    <property type="entry name" value="dCMP_cyt_deam_1"/>
    <property type="match status" value="1"/>
</dbReference>
<dbReference type="OrthoDB" id="9800865at2"/>
<dbReference type="EMBL" id="SNYN01000010">
    <property type="protein sequence ID" value="TDQ51575.1"/>
    <property type="molecule type" value="Genomic_DNA"/>
</dbReference>
<dbReference type="SUPFAM" id="SSF53927">
    <property type="entry name" value="Cytidine deaminase-like"/>
    <property type="match status" value="1"/>
</dbReference>
<sequence length="158" mass="16603">MSGGATDRDLGMLRAAVELSRSCPPSDTAFSVGALVVDEDGRVIADGYSRRDDPHDHAEEAALRALAADDPRLAGATVYSSLEPCSARASRPRSCAGLILDTPVPRVVFAWREPELFVDCRGAELLRAAGREVVEVPALAPLVREVNAHLLQGGSGAG</sequence>
<dbReference type="Gene3D" id="3.40.140.10">
    <property type="entry name" value="Cytidine Deaminase, domain 2"/>
    <property type="match status" value="1"/>
</dbReference>
<dbReference type="InterPro" id="IPR002125">
    <property type="entry name" value="CMP_dCMP_dom"/>
</dbReference>
<gene>
    <name evidence="2" type="ORF">EV190_11063</name>
</gene>
<comment type="caution">
    <text evidence="2">The sequence shown here is derived from an EMBL/GenBank/DDBJ whole genome shotgun (WGS) entry which is preliminary data.</text>
</comment>
<evidence type="ECO:0000259" key="1">
    <source>
        <dbReference type="PROSITE" id="PS51747"/>
    </source>
</evidence>
<dbReference type="RefSeq" id="WP_133741996.1">
    <property type="nucleotide sequence ID" value="NZ_SNYN01000010.1"/>
</dbReference>
<dbReference type="PANTHER" id="PTHR11079">
    <property type="entry name" value="CYTOSINE DEAMINASE FAMILY MEMBER"/>
    <property type="match status" value="1"/>
</dbReference>
<dbReference type="PANTHER" id="PTHR11079:SF162">
    <property type="entry name" value="RIBOFLAVIN BIOSYNTHESIS PROTEIN PYRD, CHLOROPLASTIC"/>
    <property type="match status" value="1"/>
</dbReference>